<feature type="region of interest" description="Disordered" evidence="1">
    <location>
        <begin position="201"/>
        <end position="230"/>
    </location>
</feature>
<gene>
    <name evidence="3" type="ORF">BDQ12DRAFT_666106</name>
</gene>
<proteinExistence type="predicted"/>
<keyword evidence="4" id="KW-1185">Reference proteome</keyword>
<keyword evidence="2" id="KW-0472">Membrane</keyword>
<evidence type="ECO:0000313" key="3">
    <source>
        <dbReference type="EMBL" id="TFK38370.1"/>
    </source>
</evidence>
<evidence type="ECO:0000256" key="2">
    <source>
        <dbReference type="SAM" id="Phobius"/>
    </source>
</evidence>
<keyword evidence="2" id="KW-1133">Transmembrane helix</keyword>
<accession>A0A5C3LZJ2</accession>
<evidence type="ECO:0000313" key="4">
    <source>
        <dbReference type="Proteomes" id="UP000308652"/>
    </source>
</evidence>
<feature type="compositionally biased region" description="Basic and acidic residues" evidence="1">
    <location>
        <begin position="212"/>
        <end position="222"/>
    </location>
</feature>
<dbReference type="EMBL" id="ML213603">
    <property type="protein sequence ID" value="TFK38370.1"/>
    <property type="molecule type" value="Genomic_DNA"/>
</dbReference>
<feature type="transmembrane region" description="Helical" evidence="2">
    <location>
        <begin position="43"/>
        <end position="63"/>
    </location>
</feature>
<evidence type="ECO:0000256" key="1">
    <source>
        <dbReference type="SAM" id="MobiDB-lite"/>
    </source>
</evidence>
<name>A0A5C3LZJ2_9AGAR</name>
<dbReference type="AlphaFoldDB" id="A0A5C3LZJ2"/>
<dbReference type="OrthoDB" id="3064298at2759"/>
<sequence length="230" mass="24125">MAGGDLAPSRGAIGTSTGTWNRAPGHRNGPLICRNRLPLKARIALGVTACAILFLVITLMLCVSRNRSSARAAAAATEYNVEAAQMQGPPALIATHYNPTSGPAGVYRTSAGVYATSAGVQASNPGTVPGVAYPARAQVYSHYGSQPQTDAYYSQLYGQPTQPRTAPASKVSFQQGEQAYSFGGYEPGMAPAPPRTAYVSSGFPRPLYTGTGKDKDEEELRVLQEVNGGR</sequence>
<dbReference type="Proteomes" id="UP000308652">
    <property type="component" value="Unassembled WGS sequence"/>
</dbReference>
<evidence type="ECO:0008006" key="5">
    <source>
        <dbReference type="Google" id="ProtNLM"/>
    </source>
</evidence>
<keyword evidence="2" id="KW-0812">Transmembrane</keyword>
<reference evidence="3 4" key="1">
    <citation type="journal article" date="2019" name="Nat. Ecol. Evol.">
        <title>Megaphylogeny resolves global patterns of mushroom evolution.</title>
        <authorList>
            <person name="Varga T."/>
            <person name="Krizsan K."/>
            <person name="Foldi C."/>
            <person name="Dima B."/>
            <person name="Sanchez-Garcia M."/>
            <person name="Sanchez-Ramirez S."/>
            <person name="Szollosi G.J."/>
            <person name="Szarkandi J.G."/>
            <person name="Papp V."/>
            <person name="Albert L."/>
            <person name="Andreopoulos W."/>
            <person name="Angelini C."/>
            <person name="Antonin V."/>
            <person name="Barry K.W."/>
            <person name="Bougher N.L."/>
            <person name="Buchanan P."/>
            <person name="Buyck B."/>
            <person name="Bense V."/>
            <person name="Catcheside P."/>
            <person name="Chovatia M."/>
            <person name="Cooper J."/>
            <person name="Damon W."/>
            <person name="Desjardin D."/>
            <person name="Finy P."/>
            <person name="Geml J."/>
            <person name="Haridas S."/>
            <person name="Hughes K."/>
            <person name="Justo A."/>
            <person name="Karasinski D."/>
            <person name="Kautmanova I."/>
            <person name="Kiss B."/>
            <person name="Kocsube S."/>
            <person name="Kotiranta H."/>
            <person name="LaButti K.M."/>
            <person name="Lechner B.E."/>
            <person name="Liimatainen K."/>
            <person name="Lipzen A."/>
            <person name="Lukacs Z."/>
            <person name="Mihaltcheva S."/>
            <person name="Morgado L.N."/>
            <person name="Niskanen T."/>
            <person name="Noordeloos M.E."/>
            <person name="Ohm R.A."/>
            <person name="Ortiz-Santana B."/>
            <person name="Ovrebo C."/>
            <person name="Racz N."/>
            <person name="Riley R."/>
            <person name="Savchenko A."/>
            <person name="Shiryaev A."/>
            <person name="Soop K."/>
            <person name="Spirin V."/>
            <person name="Szebenyi C."/>
            <person name="Tomsovsky M."/>
            <person name="Tulloss R.E."/>
            <person name="Uehling J."/>
            <person name="Grigoriev I.V."/>
            <person name="Vagvolgyi C."/>
            <person name="Papp T."/>
            <person name="Martin F.M."/>
            <person name="Miettinen O."/>
            <person name="Hibbett D.S."/>
            <person name="Nagy L.G."/>
        </authorList>
    </citation>
    <scope>NUCLEOTIDE SEQUENCE [LARGE SCALE GENOMIC DNA]</scope>
    <source>
        <strain evidence="3 4">CBS 166.37</strain>
    </source>
</reference>
<feature type="region of interest" description="Disordered" evidence="1">
    <location>
        <begin position="1"/>
        <end position="27"/>
    </location>
</feature>
<organism evidence="3 4">
    <name type="scientific">Crucibulum laeve</name>
    <dbReference type="NCBI Taxonomy" id="68775"/>
    <lineage>
        <taxon>Eukaryota</taxon>
        <taxon>Fungi</taxon>
        <taxon>Dikarya</taxon>
        <taxon>Basidiomycota</taxon>
        <taxon>Agaricomycotina</taxon>
        <taxon>Agaricomycetes</taxon>
        <taxon>Agaricomycetidae</taxon>
        <taxon>Agaricales</taxon>
        <taxon>Agaricineae</taxon>
        <taxon>Nidulariaceae</taxon>
        <taxon>Crucibulum</taxon>
    </lineage>
</organism>
<protein>
    <recommendedName>
        <fullName evidence="5">Transmembrane protein</fullName>
    </recommendedName>
</protein>